<gene>
    <name evidence="2" type="ORF">C7B65_21565</name>
</gene>
<accession>A0A2T1D7V3</accession>
<evidence type="ECO:0000259" key="1">
    <source>
        <dbReference type="Pfam" id="PF20275"/>
    </source>
</evidence>
<dbReference type="Pfam" id="PF20275">
    <property type="entry name" value="CTD10"/>
    <property type="match status" value="1"/>
</dbReference>
<feature type="domain" description="ABC-three component systems C-terminal" evidence="1">
    <location>
        <begin position="83"/>
        <end position="213"/>
    </location>
</feature>
<reference evidence="2 3" key="2">
    <citation type="submission" date="2018-03" db="EMBL/GenBank/DDBJ databases">
        <title>The ancient ancestry and fast evolution of plastids.</title>
        <authorList>
            <person name="Moore K.R."/>
            <person name="Magnabosco C."/>
            <person name="Momper L."/>
            <person name="Gold D.A."/>
            <person name="Bosak T."/>
            <person name="Fournier G.P."/>
        </authorList>
    </citation>
    <scope>NUCLEOTIDE SEQUENCE [LARGE SCALE GENOMIC DNA]</scope>
    <source>
        <strain evidence="2 3">ULC007</strain>
    </source>
</reference>
<dbReference type="STRING" id="1920490.GCA_001895925_01280"/>
<comment type="caution">
    <text evidence="2">The sequence shown here is derived from an EMBL/GenBank/DDBJ whole genome shotgun (WGS) entry which is preliminary data.</text>
</comment>
<organism evidence="2 3">
    <name type="scientific">Phormidesmis priestleyi ULC007</name>
    <dbReference type="NCBI Taxonomy" id="1920490"/>
    <lineage>
        <taxon>Bacteria</taxon>
        <taxon>Bacillati</taxon>
        <taxon>Cyanobacteriota</taxon>
        <taxon>Cyanophyceae</taxon>
        <taxon>Leptolyngbyales</taxon>
        <taxon>Leptolyngbyaceae</taxon>
        <taxon>Phormidesmis</taxon>
    </lineage>
</organism>
<sequence length="214" mass="24670">MSWREEHRSNLELKMGKVVRLLGECEQQLIDETDPPTKSRLKSQISELKGQMRDCQGDLDSFGQEQVTQRNLALTMASVTYEDINFVITALLNQRMISIDGQDNFQPTNPEEKMYKNDLTHNIKFFLDMGLAKAGEVRHFVENNAKINFPDVPERLKASLNTEYIKLIRSGMRGDELFMHLYKFSSHNNPDPLRQAAGLAVLCYFFETCDVFEP</sequence>
<dbReference type="RefSeq" id="WP_073073891.1">
    <property type="nucleotide sequence ID" value="NZ_MPPI01000027.1"/>
</dbReference>
<evidence type="ECO:0000313" key="3">
    <source>
        <dbReference type="Proteomes" id="UP000238634"/>
    </source>
</evidence>
<dbReference type="OrthoDB" id="5379188at2"/>
<name>A0A2T1D7V3_9CYAN</name>
<keyword evidence="3" id="KW-1185">Reference proteome</keyword>
<dbReference type="InterPro" id="IPR046919">
    <property type="entry name" value="ABC-3C_CTD10"/>
</dbReference>
<protein>
    <recommendedName>
        <fullName evidence="1">ABC-three component systems C-terminal domain-containing protein</fullName>
    </recommendedName>
</protein>
<reference evidence="2 3" key="1">
    <citation type="submission" date="2018-02" db="EMBL/GenBank/DDBJ databases">
        <authorList>
            <person name="Cohen D.B."/>
            <person name="Kent A.D."/>
        </authorList>
    </citation>
    <scope>NUCLEOTIDE SEQUENCE [LARGE SCALE GENOMIC DNA]</scope>
    <source>
        <strain evidence="2 3">ULC007</strain>
    </source>
</reference>
<proteinExistence type="predicted"/>
<dbReference type="Proteomes" id="UP000238634">
    <property type="component" value="Unassembled WGS sequence"/>
</dbReference>
<dbReference type="EMBL" id="PVWG01000041">
    <property type="protein sequence ID" value="PSB16507.1"/>
    <property type="molecule type" value="Genomic_DNA"/>
</dbReference>
<evidence type="ECO:0000313" key="2">
    <source>
        <dbReference type="EMBL" id="PSB16507.1"/>
    </source>
</evidence>
<dbReference type="AlphaFoldDB" id="A0A2T1D7V3"/>